<dbReference type="InterPro" id="IPR050570">
    <property type="entry name" value="Cell_wall_metabolism_enzyme"/>
</dbReference>
<feature type="signal peptide" evidence="2">
    <location>
        <begin position="1"/>
        <end position="28"/>
    </location>
</feature>
<protein>
    <submittedName>
        <fullName evidence="4">M23 family metallopeptidase</fullName>
    </submittedName>
</protein>
<evidence type="ECO:0000256" key="2">
    <source>
        <dbReference type="SAM" id="SignalP"/>
    </source>
</evidence>
<evidence type="ECO:0000256" key="1">
    <source>
        <dbReference type="SAM" id="MobiDB-lite"/>
    </source>
</evidence>
<dbReference type="InterPro" id="IPR016047">
    <property type="entry name" value="M23ase_b-sheet_dom"/>
</dbReference>
<keyword evidence="5" id="KW-1185">Reference proteome</keyword>
<dbReference type="InterPro" id="IPR011055">
    <property type="entry name" value="Dup_hybrid_motif"/>
</dbReference>
<keyword evidence="2" id="KW-0732">Signal</keyword>
<dbReference type="EMBL" id="SMKW01000013">
    <property type="protein sequence ID" value="TDD52194.1"/>
    <property type="molecule type" value="Genomic_DNA"/>
</dbReference>
<dbReference type="AlphaFoldDB" id="A0A4R4Z567"/>
<dbReference type="Proteomes" id="UP000294947">
    <property type="component" value="Unassembled WGS sequence"/>
</dbReference>
<dbReference type="Pfam" id="PF01551">
    <property type="entry name" value="Peptidase_M23"/>
    <property type="match status" value="1"/>
</dbReference>
<feature type="region of interest" description="Disordered" evidence="1">
    <location>
        <begin position="51"/>
        <end position="74"/>
    </location>
</feature>
<proteinExistence type="predicted"/>
<dbReference type="Gene3D" id="2.70.70.10">
    <property type="entry name" value="Glucose Permease (Domain IIA)"/>
    <property type="match status" value="1"/>
</dbReference>
<sequence length="195" mass="20481">MAMREKTAAAVLTGLLLGGAFCTAGALAAPVVHDAHRQPPKPRPDLAAHFAARSPGKTASADESDDAWVSPADGEISSGFGGRWGTMHNGVDIANDIGTPIRAAARGTVIDSGPASGYGMWIRIAHRGDVVSIYGHIDEDFVDVGEQVRAGEQIATMGDRGESTGPHLHFQIEVAGQPVDPEQFYRAVDAELTDR</sequence>
<evidence type="ECO:0000259" key="3">
    <source>
        <dbReference type="Pfam" id="PF01551"/>
    </source>
</evidence>
<dbReference type="PANTHER" id="PTHR21666:SF270">
    <property type="entry name" value="MUREIN HYDROLASE ACTIVATOR ENVC"/>
    <property type="match status" value="1"/>
</dbReference>
<gene>
    <name evidence="4" type="ORF">E1288_12480</name>
</gene>
<dbReference type="GO" id="GO:0004222">
    <property type="term" value="F:metalloendopeptidase activity"/>
    <property type="evidence" value="ECO:0007669"/>
    <property type="project" value="TreeGrafter"/>
</dbReference>
<feature type="domain" description="M23ase beta-sheet core" evidence="3">
    <location>
        <begin position="87"/>
        <end position="181"/>
    </location>
</feature>
<comment type="caution">
    <text evidence="4">The sequence shown here is derived from an EMBL/GenBank/DDBJ whole genome shotgun (WGS) entry which is preliminary data.</text>
</comment>
<name>A0A4R4Z567_9PSEU</name>
<dbReference type="OrthoDB" id="1099523at2"/>
<evidence type="ECO:0000313" key="5">
    <source>
        <dbReference type="Proteomes" id="UP000294947"/>
    </source>
</evidence>
<organism evidence="4 5">
    <name type="scientific">Saccharopolyspora elongata</name>
    <dbReference type="NCBI Taxonomy" id="2530387"/>
    <lineage>
        <taxon>Bacteria</taxon>
        <taxon>Bacillati</taxon>
        <taxon>Actinomycetota</taxon>
        <taxon>Actinomycetes</taxon>
        <taxon>Pseudonocardiales</taxon>
        <taxon>Pseudonocardiaceae</taxon>
        <taxon>Saccharopolyspora</taxon>
    </lineage>
</organism>
<accession>A0A4R4Z567</accession>
<dbReference type="RefSeq" id="WP_132484482.1">
    <property type="nucleotide sequence ID" value="NZ_SMKW01000013.1"/>
</dbReference>
<dbReference type="CDD" id="cd12797">
    <property type="entry name" value="M23_peptidase"/>
    <property type="match status" value="1"/>
</dbReference>
<evidence type="ECO:0000313" key="4">
    <source>
        <dbReference type="EMBL" id="TDD52194.1"/>
    </source>
</evidence>
<reference evidence="4 5" key="1">
    <citation type="submission" date="2019-03" db="EMBL/GenBank/DDBJ databases">
        <title>Draft genome sequences of novel Actinobacteria.</title>
        <authorList>
            <person name="Sahin N."/>
            <person name="Ay H."/>
            <person name="Saygin H."/>
        </authorList>
    </citation>
    <scope>NUCLEOTIDE SEQUENCE [LARGE SCALE GENOMIC DNA]</scope>
    <source>
        <strain evidence="4 5">7K502</strain>
    </source>
</reference>
<dbReference type="PANTHER" id="PTHR21666">
    <property type="entry name" value="PEPTIDASE-RELATED"/>
    <property type="match status" value="1"/>
</dbReference>
<feature type="chain" id="PRO_5020181800" evidence="2">
    <location>
        <begin position="29"/>
        <end position="195"/>
    </location>
</feature>
<dbReference type="SUPFAM" id="SSF51261">
    <property type="entry name" value="Duplicated hybrid motif"/>
    <property type="match status" value="1"/>
</dbReference>